<keyword evidence="2" id="KW-1185">Reference proteome</keyword>
<dbReference type="InterPro" id="IPR013083">
    <property type="entry name" value="Znf_RING/FYVE/PHD"/>
</dbReference>
<dbReference type="Gene3D" id="3.30.40.10">
    <property type="entry name" value="Zinc/RING finger domain, C3HC4 (zinc finger)"/>
    <property type="match status" value="1"/>
</dbReference>
<accession>X6LGL5</accession>
<evidence type="ECO:0000313" key="2">
    <source>
        <dbReference type="Proteomes" id="UP000023152"/>
    </source>
</evidence>
<comment type="caution">
    <text evidence="1">The sequence shown here is derived from an EMBL/GenBank/DDBJ whole genome shotgun (WGS) entry which is preliminary data.</text>
</comment>
<evidence type="ECO:0000313" key="1">
    <source>
        <dbReference type="EMBL" id="ETO00729.1"/>
    </source>
</evidence>
<organism evidence="1 2">
    <name type="scientific">Reticulomyxa filosa</name>
    <dbReference type="NCBI Taxonomy" id="46433"/>
    <lineage>
        <taxon>Eukaryota</taxon>
        <taxon>Sar</taxon>
        <taxon>Rhizaria</taxon>
        <taxon>Retaria</taxon>
        <taxon>Foraminifera</taxon>
        <taxon>Monothalamids</taxon>
        <taxon>Reticulomyxidae</taxon>
        <taxon>Reticulomyxa</taxon>
    </lineage>
</organism>
<sequence length="175" mass="20374">MMFLKVENEQNKLENKNETLSLSGCFNKEWLSLTNKPQKLSMLICCVCNQIVNNAMELHCDEHENAEHVYLVGGECLEKYLEQNNGKCPIEQHSNCRSLQNKIVRKFVSELLVICPRQFELKKRGLNEEIKSEEKKHGNELDLKSDCDYEGKIKELKDDLDKSCNLIFKQTNYSI</sequence>
<protein>
    <submittedName>
        <fullName evidence="1">Uncharacterized protein</fullName>
    </submittedName>
</protein>
<proteinExistence type="predicted"/>
<dbReference type="AlphaFoldDB" id="X6LGL5"/>
<name>X6LGL5_RETFI</name>
<gene>
    <name evidence="1" type="ORF">RFI_36710</name>
</gene>
<dbReference type="Proteomes" id="UP000023152">
    <property type="component" value="Unassembled WGS sequence"/>
</dbReference>
<dbReference type="EMBL" id="ASPP01040156">
    <property type="protein sequence ID" value="ETO00729.1"/>
    <property type="molecule type" value="Genomic_DNA"/>
</dbReference>
<reference evidence="1 2" key="1">
    <citation type="journal article" date="2013" name="Curr. Biol.">
        <title>The Genome of the Foraminiferan Reticulomyxa filosa.</title>
        <authorList>
            <person name="Glockner G."/>
            <person name="Hulsmann N."/>
            <person name="Schleicher M."/>
            <person name="Noegel A.A."/>
            <person name="Eichinger L."/>
            <person name="Gallinger C."/>
            <person name="Pawlowski J."/>
            <person name="Sierra R."/>
            <person name="Euteneuer U."/>
            <person name="Pillet L."/>
            <person name="Moustafa A."/>
            <person name="Platzer M."/>
            <person name="Groth M."/>
            <person name="Szafranski K."/>
            <person name="Schliwa M."/>
        </authorList>
    </citation>
    <scope>NUCLEOTIDE SEQUENCE [LARGE SCALE GENOMIC DNA]</scope>
</reference>